<evidence type="ECO:0000313" key="4">
    <source>
        <dbReference type="Proteomes" id="UP000306509"/>
    </source>
</evidence>
<dbReference type="PANTHER" id="PTHR13748:SF62">
    <property type="entry name" value="COBW DOMAIN-CONTAINING PROTEIN"/>
    <property type="match status" value="1"/>
</dbReference>
<dbReference type="RefSeq" id="WP_138002225.1">
    <property type="nucleotide sequence ID" value="NZ_QGQD01000037.1"/>
</dbReference>
<proteinExistence type="predicted"/>
<accession>A0A4U8Q930</accession>
<dbReference type="Pfam" id="PF02492">
    <property type="entry name" value="cobW"/>
    <property type="match status" value="1"/>
</dbReference>
<feature type="domain" description="CobW C-terminal" evidence="2">
    <location>
        <begin position="226"/>
        <end position="300"/>
    </location>
</feature>
<evidence type="ECO:0000259" key="1">
    <source>
        <dbReference type="Pfam" id="PF02492"/>
    </source>
</evidence>
<dbReference type="GO" id="GO:0005737">
    <property type="term" value="C:cytoplasm"/>
    <property type="evidence" value="ECO:0007669"/>
    <property type="project" value="TreeGrafter"/>
</dbReference>
<dbReference type="AlphaFoldDB" id="A0A4U8Q930"/>
<name>A0A4U8Q930_9FIRM</name>
<evidence type="ECO:0000259" key="2">
    <source>
        <dbReference type="Pfam" id="PF07683"/>
    </source>
</evidence>
<dbReference type="EMBL" id="QGQD01000037">
    <property type="protein sequence ID" value="TLD01490.1"/>
    <property type="molecule type" value="Genomic_DNA"/>
</dbReference>
<dbReference type="Gene3D" id="3.40.50.300">
    <property type="entry name" value="P-loop containing nucleotide triphosphate hydrolases"/>
    <property type="match status" value="1"/>
</dbReference>
<keyword evidence="4" id="KW-1185">Reference proteome</keyword>
<sequence>MKKEIDLYLISGFLGAGKTTFLQKLLQALPDKKIGVIINEFGSLGIDGMLVEKEGIQLVEINNGSIFCACLKGGFVKTLIGFSKEEIDILLIENSGMADPSNMHLLLQEMESMVSHSREDSKFRPYQYRGAVCITDSVTFLRHVQVLAPVQNQIATSNFIVINKVDLVNQVTIEKIKEKIHELNPEAYLYETMFAQVPLGLLDEKLIDNGYVGETSNQPWNRPATYSLECGTQVNKTALEQFVKKMQPLALRIKGIAETQEGWIQVDSVGDYLDIKPFKAGKRDVITHTKLVVIGNGPEEFEERLGDTWKSTCMEACEIYE</sequence>
<gene>
    <name evidence="3" type="primary">yjiA_2</name>
    <name evidence="3" type="ORF">DSM106044_01635</name>
</gene>
<dbReference type="SUPFAM" id="SSF52540">
    <property type="entry name" value="P-loop containing nucleoside triphosphate hydrolases"/>
    <property type="match status" value="1"/>
</dbReference>
<dbReference type="InterPro" id="IPR011629">
    <property type="entry name" value="CobW-like_C"/>
</dbReference>
<dbReference type="Pfam" id="PF07683">
    <property type="entry name" value="CobW_C"/>
    <property type="match status" value="1"/>
</dbReference>
<protein>
    <submittedName>
        <fullName evidence="3">Putative GTP-binding protein YjiA</fullName>
    </submittedName>
</protein>
<organism evidence="3 4">
    <name type="scientific">Robinsoniella peoriensis</name>
    <dbReference type="NCBI Taxonomy" id="180332"/>
    <lineage>
        <taxon>Bacteria</taxon>
        <taxon>Bacillati</taxon>
        <taxon>Bacillota</taxon>
        <taxon>Clostridia</taxon>
        <taxon>Lachnospirales</taxon>
        <taxon>Lachnospiraceae</taxon>
        <taxon>Robinsoniella</taxon>
    </lineage>
</organism>
<reference evidence="3 4" key="1">
    <citation type="journal article" date="2019" name="Anaerobe">
        <title>Detection of Robinsoniella peoriensis in multiple bone samples of a trauma patient.</title>
        <authorList>
            <person name="Schrottner P."/>
            <person name="Hartwich K."/>
            <person name="Bunk B."/>
            <person name="Schober I."/>
            <person name="Helbig S."/>
            <person name="Rudolph W.W."/>
            <person name="Gunzer F."/>
        </authorList>
    </citation>
    <scope>NUCLEOTIDE SEQUENCE [LARGE SCALE GENOMIC DNA]</scope>
    <source>
        <strain evidence="3 4">DSM 106044</strain>
    </source>
</reference>
<dbReference type="CDD" id="cd03112">
    <property type="entry name" value="CobW-like"/>
    <property type="match status" value="1"/>
</dbReference>
<evidence type="ECO:0000313" key="3">
    <source>
        <dbReference type="EMBL" id="TLD01490.1"/>
    </source>
</evidence>
<comment type="caution">
    <text evidence="3">The sequence shown here is derived from an EMBL/GenBank/DDBJ whole genome shotgun (WGS) entry which is preliminary data.</text>
</comment>
<dbReference type="InterPro" id="IPR003495">
    <property type="entry name" value="CobW/HypB/UreG_nucleotide-bd"/>
</dbReference>
<feature type="domain" description="CobW/HypB/UreG nucleotide-binding" evidence="1">
    <location>
        <begin position="8"/>
        <end position="188"/>
    </location>
</feature>
<dbReference type="InterPro" id="IPR027417">
    <property type="entry name" value="P-loop_NTPase"/>
</dbReference>
<dbReference type="STRING" id="180332.GCA_000797495_03108"/>
<dbReference type="Proteomes" id="UP000306509">
    <property type="component" value="Unassembled WGS sequence"/>
</dbReference>
<dbReference type="PANTHER" id="PTHR13748">
    <property type="entry name" value="COBW-RELATED"/>
    <property type="match status" value="1"/>
</dbReference>
<dbReference type="InterPro" id="IPR051316">
    <property type="entry name" value="Zinc-reg_GTPase_activator"/>
</dbReference>